<proteinExistence type="predicted"/>
<name>A0AAW8J9Z2_9GAMM</name>
<comment type="caution">
    <text evidence="6">The sequence shown here is derived from an EMBL/GenBank/DDBJ whole genome shotgun (WGS) entry which is preliminary data.</text>
</comment>
<keyword evidence="6" id="KW-0223">Dioxygenase</keyword>
<dbReference type="Pfam" id="PF00355">
    <property type="entry name" value="Rieske"/>
    <property type="match status" value="1"/>
</dbReference>
<keyword evidence="2" id="KW-0479">Metal-binding</keyword>
<dbReference type="EC" id="1.14.12.19" evidence="6"/>
<dbReference type="PANTHER" id="PTHR21496">
    <property type="entry name" value="FERREDOXIN-RELATED"/>
    <property type="match status" value="1"/>
</dbReference>
<gene>
    <name evidence="6" type="ORF">RFH47_14325</name>
</gene>
<evidence type="ECO:0000313" key="7">
    <source>
        <dbReference type="Proteomes" id="UP001243844"/>
    </source>
</evidence>
<evidence type="ECO:0000256" key="1">
    <source>
        <dbReference type="ARBA" id="ARBA00022714"/>
    </source>
</evidence>
<evidence type="ECO:0000256" key="4">
    <source>
        <dbReference type="ARBA" id="ARBA00023014"/>
    </source>
</evidence>
<feature type="domain" description="Rieske" evidence="5">
    <location>
        <begin position="4"/>
        <end position="103"/>
    </location>
</feature>
<protein>
    <submittedName>
        <fullName evidence="6">Bifunctional 3-phenylpropionate/cinnamic acid dioxygenase ferredoxin subunit</fullName>
        <ecNumber evidence="6">1.14.12.19</ecNumber>
    </submittedName>
</protein>
<dbReference type="AlphaFoldDB" id="A0AAW8J9Z2"/>
<keyword evidence="4" id="KW-0411">Iron-sulfur</keyword>
<dbReference type="GO" id="GO:0051537">
    <property type="term" value="F:2 iron, 2 sulfur cluster binding"/>
    <property type="evidence" value="ECO:0007669"/>
    <property type="project" value="UniProtKB-KW"/>
</dbReference>
<dbReference type="PANTHER" id="PTHR21496:SF23">
    <property type="entry name" value="3-PHENYLPROPIONATE_CINNAMIC ACID DIOXYGENASE FERREDOXIN SUBUNIT"/>
    <property type="match status" value="1"/>
</dbReference>
<dbReference type="NCBIfam" id="NF042948">
    <property type="entry name" value="3PPDioc_HcaC"/>
    <property type="match status" value="1"/>
</dbReference>
<dbReference type="GO" id="GO:0046872">
    <property type="term" value="F:metal ion binding"/>
    <property type="evidence" value="ECO:0007669"/>
    <property type="project" value="UniProtKB-KW"/>
</dbReference>
<dbReference type="EMBL" id="JAVIDL010000038">
    <property type="protein sequence ID" value="MDQ8936897.1"/>
    <property type="molecule type" value="Genomic_DNA"/>
</dbReference>
<dbReference type="CDD" id="cd03528">
    <property type="entry name" value="Rieske_RO_ferredoxin"/>
    <property type="match status" value="1"/>
</dbReference>
<dbReference type="GO" id="GO:0008695">
    <property type="term" value="F:3-phenylpropionate dioxygenase activity"/>
    <property type="evidence" value="ECO:0007669"/>
    <property type="project" value="UniProtKB-EC"/>
</dbReference>
<keyword evidence="3" id="KW-0408">Iron</keyword>
<accession>A0AAW8J9Z2</accession>
<dbReference type="NCBIfam" id="NF007422">
    <property type="entry name" value="PRK09965.1"/>
    <property type="match status" value="1"/>
</dbReference>
<dbReference type="Proteomes" id="UP001243844">
    <property type="component" value="Unassembled WGS sequence"/>
</dbReference>
<dbReference type="Gene3D" id="2.102.10.10">
    <property type="entry name" value="Rieske [2Fe-2S] iron-sulphur domain"/>
    <property type="match status" value="1"/>
</dbReference>
<dbReference type="InterPro" id="IPR053387">
    <property type="entry name" value="Ring-hydroxylating_fd"/>
</dbReference>
<evidence type="ECO:0000259" key="5">
    <source>
        <dbReference type="PROSITE" id="PS51296"/>
    </source>
</evidence>
<dbReference type="InterPro" id="IPR017941">
    <property type="entry name" value="Rieske_2Fe-2S"/>
</dbReference>
<reference evidence="6" key="1">
    <citation type="submission" date="2023-08" db="EMBL/GenBank/DDBJ databases">
        <title>Emergence of clinically-relevant ST2 carbapenem-resistant Acinetobacter baumannii strains in hospital sewages in Zhejiang, East of China.</title>
        <authorList>
            <person name="Kaichao C."/>
            <person name="Zhang R."/>
        </authorList>
    </citation>
    <scope>NUCLEOTIDE SEQUENCE</scope>
    <source>
        <strain evidence="6">M-RB-37</strain>
    </source>
</reference>
<keyword evidence="6" id="KW-0560">Oxidoreductase</keyword>
<dbReference type="PROSITE" id="PS51296">
    <property type="entry name" value="RIESKE"/>
    <property type="match status" value="1"/>
</dbReference>
<dbReference type="InterPro" id="IPR036922">
    <property type="entry name" value="Rieske_2Fe-2S_sf"/>
</dbReference>
<sequence>MEKIFVCQIGELDEGEAIKVDCGVNGIEALAVFNNGGEYFAMNDRCSHGNASMSEGYLEDDGTVECPLHSARFCLKTGQALCLPATDPIQTFPVQVEDGALYVDMAGVPA</sequence>
<evidence type="ECO:0000256" key="3">
    <source>
        <dbReference type="ARBA" id="ARBA00023004"/>
    </source>
</evidence>
<dbReference type="SUPFAM" id="SSF50022">
    <property type="entry name" value="ISP domain"/>
    <property type="match status" value="1"/>
</dbReference>
<dbReference type="RefSeq" id="WP_308975928.1">
    <property type="nucleotide sequence ID" value="NZ_JAVIDL010000038.1"/>
</dbReference>
<organism evidence="6 7">
    <name type="scientific">Acinetobacter rudis</name>
    <dbReference type="NCBI Taxonomy" id="632955"/>
    <lineage>
        <taxon>Bacteria</taxon>
        <taxon>Pseudomonadati</taxon>
        <taxon>Pseudomonadota</taxon>
        <taxon>Gammaproteobacteria</taxon>
        <taxon>Moraxellales</taxon>
        <taxon>Moraxellaceae</taxon>
        <taxon>Acinetobacter</taxon>
    </lineage>
</organism>
<evidence type="ECO:0000256" key="2">
    <source>
        <dbReference type="ARBA" id="ARBA00022723"/>
    </source>
</evidence>
<evidence type="ECO:0000313" key="6">
    <source>
        <dbReference type="EMBL" id="MDQ8936897.1"/>
    </source>
</evidence>
<keyword evidence="1" id="KW-0001">2Fe-2S</keyword>